<feature type="domain" description="Anoctamin transmembrane" evidence="6">
    <location>
        <begin position="237"/>
        <end position="680"/>
    </location>
</feature>
<proteinExistence type="predicted"/>
<dbReference type="EMBL" id="KI913129">
    <property type="protein sequence ID" value="ETV78671.1"/>
    <property type="molecule type" value="Genomic_DNA"/>
</dbReference>
<feature type="transmembrane region" description="Helical" evidence="5">
    <location>
        <begin position="606"/>
        <end position="627"/>
    </location>
</feature>
<protein>
    <recommendedName>
        <fullName evidence="6">Anoctamin transmembrane domain-containing protein</fullName>
    </recommendedName>
</protein>
<dbReference type="GO" id="GO:0016020">
    <property type="term" value="C:membrane"/>
    <property type="evidence" value="ECO:0007669"/>
    <property type="project" value="UniProtKB-SubCell"/>
</dbReference>
<dbReference type="RefSeq" id="XP_009831389.1">
    <property type="nucleotide sequence ID" value="XM_009833087.1"/>
</dbReference>
<keyword evidence="4 5" id="KW-0472">Membrane</keyword>
<feature type="transmembrane region" description="Helical" evidence="5">
    <location>
        <begin position="258"/>
        <end position="275"/>
    </location>
</feature>
<evidence type="ECO:0000256" key="2">
    <source>
        <dbReference type="ARBA" id="ARBA00022692"/>
    </source>
</evidence>
<feature type="transmembrane region" description="Helical" evidence="5">
    <location>
        <begin position="356"/>
        <end position="377"/>
    </location>
</feature>
<dbReference type="PANTHER" id="PTHR12308">
    <property type="entry name" value="ANOCTAMIN"/>
    <property type="match status" value="1"/>
</dbReference>
<feature type="transmembrane region" description="Helical" evidence="5">
    <location>
        <begin position="12"/>
        <end position="29"/>
    </location>
</feature>
<dbReference type="OrthoDB" id="296386at2759"/>
<dbReference type="EMBL" id="KI913129">
    <property type="protein sequence ID" value="ETV78670.1"/>
    <property type="molecule type" value="Genomic_DNA"/>
</dbReference>
<evidence type="ECO:0000259" key="6">
    <source>
        <dbReference type="Pfam" id="PF04547"/>
    </source>
</evidence>
<keyword evidence="2 5" id="KW-0812">Transmembrane</keyword>
<feature type="transmembrane region" description="Helical" evidence="5">
    <location>
        <begin position="642"/>
        <end position="669"/>
    </location>
</feature>
<dbReference type="InterPro" id="IPR007632">
    <property type="entry name" value="Anoctamin"/>
</dbReference>
<dbReference type="VEuPathDB" id="FungiDB:H257_07527"/>
<accession>W4GG77</accession>
<dbReference type="PANTHER" id="PTHR12308:SF73">
    <property type="entry name" value="ANOCTAMIN"/>
    <property type="match status" value="1"/>
</dbReference>
<comment type="subcellular location">
    <subcellularLocation>
        <location evidence="1">Membrane</location>
        <topology evidence="1">Multi-pass membrane protein</topology>
    </subcellularLocation>
</comment>
<dbReference type="Pfam" id="PF04547">
    <property type="entry name" value="Anoctamin"/>
    <property type="match status" value="1"/>
</dbReference>
<organism evidence="7">
    <name type="scientific">Aphanomyces astaci</name>
    <name type="common">Crayfish plague agent</name>
    <dbReference type="NCBI Taxonomy" id="112090"/>
    <lineage>
        <taxon>Eukaryota</taxon>
        <taxon>Sar</taxon>
        <taxon>Stramenopiles</taxon>
        <taxon>Oomycota</taxon>
        <taxon>Saprolegniomycetes</taxon>
        <taxon>Saprolegniales</taxon>
        <taxon>Verrucalvaceae</taxon>
        <taxon>Aphanomyces</taxon>
    </lineage>
</organism>
<feature type="transmembrane region" description="Helical" evidence="5">
    <location>
        <begin position="397"/>
        <end position="416"/>
    </location>
</feature>
<gene>
    <name evidence="7" type="ORF">H257_07527</name>
</gene>
<dbReference type="GeneID" id="20809523"/>
<name>W4GG77_APHAT</name>
<evidence type="ECO:0000256" key="3">
    <source>
        <dbReference type="ARBA" id="ARBA00022989"/>
    </source>
</evidence>
<keyword evidence="3 5" id="KW-1133">Transmembrane helix</keyword>
<dbReference type="RefSeq" id="XP_009831390.1">
    <property type="nucleotide sequence ID" value="XM_009833088.1"/>
</dbReference>
<feature type="transmembrane region" description="Helical" evidence="5">
    <location>
        <begin position="281"/>
        <end position="301"/>
    </location>
</feature>
<dbReference type="AlphaFoldDB" id="W4GG77"/>
<dbReference type="InterPro" id="IPR049452">
    <property type="entry name" value="Anoctamin_TM"/>
</dbReference>
<evidence type="ECO:0000256" key="5">
    <source>
        <dbReference type="SAM" id="Phobius"/>
    </source>
</evidence>
<evidence type="ECO:0000313" key="7">
    <source>
        <dbReference type="EMBL" id="ETV78670.1"/>
    </source>
</evidence>
<dbReference type="GO" id="GO:0005254">
    <property type="term" value="F:chloride channel activity"/>
    <property type="evidence" value="ECO:0007669"/>
    <property type="project" value="TreeGrafter"/>
</dbReference>
<evidence type="ECO:0000256" key="4">
    <source>
        <dbReference type="ARBA" id="ARBA00023136"/>
    </source>
</evidence>
<sequence>MDGIDGVVKGVVYVFGFAATGWSLMKFVLSVPLRVSDTSVEEKDMEVVLKVRSDGPELQIFLREVKEQTDLTLRVKSDSSLLHDADDPTNPATYVLAGAVSPVVYQKLAESCGLRKRTTKGKWVHVDEANHKEFLDESVPLDADADATAAASSGVIPFTSGEKIDLILYQLSQVRVLLHPSESSTVLANGDLLFQKLQEKRVILSSFALHNAAERKALMETWVKHLVPFAKAPIHDIRDYCGVEVGFYVAFLEHYTRWLVYPAVVGALVYLYQLQYGLHNFATAFYALSVTTWAAAFVEAWKRRESELAWLWGRPLAEDEDGVVVERLGFEGPDEYDDVDGVRYKKFTDGDRFKRYAVTMPVLGGTIASIVLLMLGYFQFEAAVRAAVTPANGFDGLWAYVPMVPSVLYSAAVFFIDAKYVQLAHRLNAYENHRTDADHTNALIVKLVLFQFVNNFGLLFYITFFVGNFELLQSTLGSLLITRLLIENIVETLIPFVMSKSAVKAKAGLAEQQNNASLTQEPSVKEVAVVNKVDVEALLPEYEGTFFDYLELFLQFGQITLFASAYPLASVCSLLNNLIEIKSDGFKILMAHQRCHRDHPDGIGTWVHAFTLLGYVAVATNVTIVGFNSGVLQRLYPGISPFYTLVAVVVVEHLIVSIMVGIAAVVPDVPQHVAEGRRRERAVARKKMQRDAEFDQRSARLQSAVGHKAFFDEATVDETEMGRLETDEAAGTTTIATDKWRKWVVEEKIRRRVLEKEISTMNAIYTAWIDAEKDKARRLQAELDALTTKKTA</sequence>
<reference evidence="7" key="1">
    <citation type="submission" date="2013-12" db="EMBL/GenBank/DDBJ databases">
        <title>The Genome Sequence of Aphanomyces astaci APO3.</title>
        <authorList>
            <consortium name="The Broad Institute Genomics Platform"/>
            <person name="Russ C."/>
            <person name="Tyler B."/>
            <person name="van West P."/>
            <person name="Dieguez-Uribeondo J."/>
            <person name="Young S.K."/>
            <person name="Zeng Q."/>
            <person name="Gargeya S."/>
            <person name="Fitzgerald M."/>
            <person name="Abouelleil A."/>
            <person name="Alvarado L."/>
            <person name="Chapman S.B."/>
            <person name="Gainer-Dewar J."/>
            <person name="Goldberg J."/>
            <person name="Griggs A."/>
            <person name="Gujja S."/>
            <person name="Hansen M."/>
            <person name="Howarth C."/>
            <person name="Imamovic A."/>
            <person name="Ireland A."/>
            <person name="Larimer J."/>
            <person name="McCowan C."/>
            <person name="Murphy C."/>
            <person name="Pearson M."/>
            <person name="Poon T.W."/>
            <person name="Priest M."/>
            <person name="Roberts A."/>
            <person name="Saif S."/>
            <person name="Shea T."/>
            <person name="Sykes S."/>
            <person name="Wortman J."/>
            <person name="Nusbaum C."/>
            <person name="Birren B."/>
        </authorList>
    </citation>
    <scope>NUCLEOTIDE SEQUENCE [LARGE SCALE GENOMIC DNA]</scope>
    <source>
        <strain evidence="7">APO3</strain>
    </source>
</reference>
<feature type="transmembrane region" description="Helical" evidence="5">
    <location>
        <begin position="443"/>
        <end position="464"/>
    </location>
</feature>
<evidence type="ECO:0000256" key="1">
    <source>
        <dbReference type="ARBA" id="ARBA00004141"/>
    </source>
</evidence>